<evidence type="ECO:0000256" key="1">
    <source>
        <dbReference type="RuleBase" id="RU362006"/>
    </source>
</evidence>
<organism evidence="3 4">
    <name type="scientific">Canariomyces notabilis</name>
    <dbReference type="NCBI Taxonomy" id="2074819"/>
    <lineage>
        <taxon>Eukaryota</taxon>
        <taxon>Fungi</taxon>
        <taxon>Dikarya</taxon>
        <taxon>Ascomycota</taxon>
        <taxon>Pezizomycotina</taxon>
        <taxon>Sordariomycetes</taxon>
        <taxon>Sordariomycetidae</taxon>
        <taxon>Sordariales</taxon>
        <taxon>Chaetomiaceae</taxon>
        <taxon>Canariomyces</taxon>
    </lineage>
</organism>
<keyword evidence="1" id="KW-1133">Transmembrane helix</keyword>
<dbReference type="PANTHER" id="PTHR12300">
    <property type="entry name" value="HVA22-LIKE PROTEINS"/>
    <property type="match status" value="1"/>
</dbReference>
<protein>
    <recommendedName>
        <fullName evidence="1">Protein YOP1</fullName>
    </recommendedName>
</protein>
<evidence type="ECO:0000313" key="3">
    <source>
        <dbReference type="EMBL" id="KAK4110846.1"/>
    </source>
</evidence>
<dbReference type="EMBL" id="MU853348">
    <property type="protein sequence ID" value="KAK4110846.1"/>
    <property type="molecule type" value="Genomic_DNA"/>
</dbReference>
<reference evidence="3" key="2">
    <citation type="submission" date="2023-05" db="EMBL/GenBank/DDBJ databases">
        <authorList>
            <consortium name="Lawrence Berkeley National Laboratory"/>
            <person name="Steindorff A."/>
            <person name="Hensen N."/>
            <person name="Bonometti L."/>
            <person name="Westerberg I."/>
            <person name="Brannstrom I.O."/>
            <person name="Guillou S."/>
            <person name="Cros-Aarteil S."/>
            <person name="Calhoun S."/>
            <person name="Haridas S."/>
            <person name="Kuo A."/>
            <person name="Mondo S."/>
            <person name="Pangilinan J."/>
            <person name="Riley R."/>
            <person name="Labutti K."/>
            <person name="Andreopoulos B."/>
            <person name="Lipzen A."/>
            <person name="Chen C."/>
            <person name="Yanf M."/>
            <person name="Daum C."/>
            <person name="Ng V."/>
            <person name="Clum A."/>
            <person name="Ohm R."/>
            <person name="Martin F."/>
            <person name="Silar P."/>
            <person name="Natvig D."/>
            <person name="Lalanne C."/>
            <person name="Gautier V."/>
            <person name="Ament-Velasquez S.L."/>
            <person name="Kruys A."/>
            <person name="Hutchinson M.I."/>
            <person name="Powell A.J."/>
            <person name="Barry K."/>
            <person name="Miller A.N."/>
            <person name="Grigoriev I.V."/>
            <person name="Debuchy R."/>
            <person name="Gladieux P."/>
            <person name="Thoren M.H."/>
            <person name="Johannesson H."/>
        </authorList>
    </citation>
    <scope>NUCLEOTIDE SEQUENCE</scope>
    <source>
        <strain evidence="3">CBS 508.74</strain>
    </source>
</reference>
<keyword evidence="1" id="KW-0472">Membrane</keyword>
<dbReference type="RefSeq" id="XP_064668416.1">
    <property type="nucleotide sequence ID" value="XM_064819231.1"/>
</dbReference>
<feature type="compositionally biased region" description="Gly residues" evidence="2">
    <location>
        <begin position="371"/>
        <end position="386"/>
    </location>
</feature>
<dbReference type="GO" id="GO:0016020">
    <property type="term" value="C:membrane"/>
    <property type="evidence" value="ECO:0007669"/>
    <property type="project" value="UniProtKB-SubCell"/>
</dbReference>
<feature type="compositionally biased region" description="Basic and acidic residues" evidence="2">
    <location>
        <begin position="327"/>
        <end position="338"/>
    </location>
</feature>
<evidence type="ECO:0000256" key="2">
    <source>
        <dbReference type="SAM" id="MobiDB-lite"/>
    </source>
</evidence>
<name>A0AAN6TAU0_9PEZI</name>
<comment type="caution">
    <text evidence="3">The sequence shown here is derived from an EMBL/GenBank/DDBJ whole genome shotgun (WGS) entry which is preliminary data.</text>
</comment>
<sequence length="394" mass="41509">MFDIFAKLLSSVASFLFPLFASYKALKTSDPAQLTPWLMYWVVLACALLIESWLDWFLVWIPFYAYIRLLFLLYLVFPQTQGARLIYEKYIHPKLEENESAIEEFIASAHERLRRAGIDYIKRAIEVVKTSVLGLPPTPEAAASPPEPQTAQSYTQALLARFTLPSARWTATTSGTGPSTGAPSSTAAADFYNLLASAVSSAMSAATTGSGSASGAPPGGGGGAAAVSAVPSALSMLIPESIRSASAAARVSFIQAQRERLRIVLSALDREEAAAAAGQDLGAQELREKEKPGSMGSISVVSDNGAGGASSRRSLSEQSIASGLSKSRSEADFEKLEAESGEEMDMQGLDTPSGGGGARRRVAGQDDEARGGGWLPWGWGTGGGDAGRSSGLEK</sequence>
<accession>A0AAN6TAU0</accession>
<dbReference type="InterPro" id="IPR004345">
    <property type="entry name" value="TB2_DP1_HVA22"/>
</dbReference>
<dbReference type="PANTHER" id="PTHR12300:SF177">
    <property type="entry name" value="PROTEIN YOP1"/>
    <property type="match status" value="1"/>
</dbReference>
<feature type="compositionally biased region" description="Low complexity" evidence="2">
    <location>
        <begin position="206"/>
        <end position="216"/>
    </location>
</feature>
<comment type="similarity">
    <text evidence="1">Belongs to the DP1 family.</text>
</comment>
<feature type="region of interest" description="Disordered" evidence="2">
    <location>
        <begin position="206"/>
        <end position="225"/>
    </location>
</feature>
<dbReference type="GeneID" id="89943357"/>
<feature type="compositionally biased region" description="Polar residues" evidence="2">
    <location>
        <begin position="316"/>
        <end position="326"/>
    </location>
</feature>
<comment type="caution">
    <text evidence="1">Lacks conserved residue(s) required for the propagation of feature annotation.</text>
</comment>
<keyword evidence="1" id="KW-0812">Transmembrane</keyword>
<feature type="transmembrane region" description="Helical" evidence="1">
    <location>
        <begin position="57"/>
        <end position="77"/>
    </location>
</feature>
<feature type="transmembrane region" description="Helical" evidence="1">
    <location>
        <begin position="34"/>
        <end position="50"/>
    </location>
</feature>
<comment type="subcellular location">
    <subcellularLocation>
        <location evidence="1">Membrane</location>
        <topology evidence="1">Multi-pass membrane protein</topology>
    </subcellularLocation>
</comment>
<reference evidence="3" key="1">
    <citation type="journal article" date="2023" name="Mol. Phylogenet. Evol.">
        <title>Genome-scale phylogeny and comparative genomics of the fungal order Sordariales.</title>
        <authorList>
            <person name="Hensen N."/>
            <person name="Bonometti L."/>
            <person name="Westerberg I."/>
            <person name="Brannstrom I.O."/>
            <person name="Guillou S."/>
            <person name="Cros-Aarteil S."/>
            <person name="Calhoun S."/>
            <person name="Haridas S."/>
            <person name="Kuo A."/>
            <person name="Mondo S."/>
            <person name="Pangilinan J."/>
            <person name="Riley R."/>
            <person name="LaButti K."/>
            <person name="Andreopoulos B."/>
            <person name="Lipzen A."/>
            <person name="Chen C."/>
            <person name="Yan M."/>
            <person name="Daum C."/>
            <person name="Ng V."/>
            <person name="Clum A."/>
            <person name="Steindorff A."/>
            <person name="Ohm R.A."/>
            <person name="Martin F."/>
            <person name="Silar P."/>
            <person name="Natvig D.O."/>
            <person name="Lalanne C."/>
            <person name="Gautier V."/>
            <person name="Ament-Velasquez S.L."/>
            <person name="Kruys A."/>
            <person name="Hutchinson M.I."/>
            <person name="Powell A.J."/>
            <person name="Barry K."/>
            <person name="Miller A.N."/>
            <person name="Grigoriev I.V."/>
            <person name="Debuchy R."/>
            <person name="Gladieux P."/>
            <person name="Hiltunen Thoren M."/>
            <person name="Johannesson H."/>
        </authorList>
    </citation>
    <scope>NUCLEOTIDE SEQUENCE</scope>
    <source>
        <strain evidence="3">CBS 508.74</strain>
    </source>
</reference>
<dbReference type="AlphaFoldDB" id="A0AAN6TAU0"/>
<evidence type="ECO:0000313" key="4">
    <source>
        <dbReference type="Proteomes" id="UP001302812"/>
    </source>
</evidence>
<dbReference type="Proteomes" id="UP001302812">
    <property type="component" value="Unassembled WGS sequence"/>
</dbReference>
<dbReference type="Pfam" id="PF03134">
    <property type="entry name" value="TB2_DP1_HVA22"/>
    <property type="match status" value="1"/>
</dbReference>
<keyword evidence="4" id="KW-1185">Reference proteome</keyword>
<feature type="region of interest" description="Disordered" evidence="2">
    <location>
        <begin position="278"/>
        <end position="394"/>
    </location>
</feature>
<proteinExistence type="inferred from homology"/>
<gene>
    <name evidence="3" type="ORF">N656DRAFT_846485</name>
</gene>